<dbReference type="AlphaFoldDB" id="A0A921LPL3"/>
<dbReference type="InterPro" id="IPR041999">
    <property type="entry name" value="Sortase_D_1"/>
</dbReference>
<feature type="active site" description="Acyl-thioester intermediate" evidence="2">
    <location>
        <position position="234"/>
    </location>
</feature>
<dbReference type="NCBIfam" id="TIGR01076">
    <property type="entry name" value="sortase_fam"/>
    <property type="match status" value="1"/>
</dbReference>
<sequence>MIFTRAARLRTWLPCMSEWKKMQPVSRKKMRRCLAGCAAAVFVSAAVSVALIINANHTARQRAEAERAAAEAAAASEAAAQAEAERAASEAAQKAEEQRKAEEAALRQQQIEDAAAARENVQYGDKLGTVWVEGTEIDCDLYWGDSNTQFDAGAGCHAENGCVLPGENGTVFVGAHTGTYFADLGSAEVGARIHLQTDWGDFVYEITETQVIYETDIDKVRWGATEPSCILYTCYPFGILTHTDRRYAVYADPVEVDENGVIPQ</sequence>
<dbReference type="InterPro" id="IPR005754">
    <property type="entry name" value="Sortase"/>
</dbReference>
<evidence type="ECO:0000256" key="3">
    <source>
        <dbReference type="SAM" id="MobiDB-lite"/>
    </source>
</evidence>
<dbReference type="Pfam" id="PF04203">
    <property type="entry name" value="Sortase"/>
    <property type="match status" value="1"/>
</dbReference>
<reference evidence="4" key="2">
    <citation type="submission" date="2021-09" db="EMBL/GenBank/DDBJ databases">
        <authorList>
            <person name="Gilroy R."/>
        </authorList>
    </citation>
    <scope>NUCLEOTIDE SEQUENCE</scope>
    <source>
        <strain evidence="4">ChiBcec21-2208</strain>
    </source>
</reference>
<name>A0A921LPL3_9FIRM</name>
<dbReference type="EMBL" id="DYVE01000002">
    <property type="protein sequence ID" value="HJG27028.1"/>
    <property type="molecule type" value="Genomic_DNA"/>
</dbReference>
<protein>
    <submittedName>
        <fullName evidence="4">Class D sortase</fullName>
    </submittedName>
</protein>
<feature type="region of interest" description="Disordered" evidence="3">
    <location>
        <begin position="74"/>
        <end position="107"/>
    </location>
</feature>
<dbReference type="GO" id="GO:0016787">
    <property type="term" value="F:hydrolase activity"/>
    <property type="evidence" value="ECO:0007669"/>
    <property type="project" value="UniProtKB-KW"/>
</dbReference>
<evidence type="ECO:0000256" key="1">
    <source>
        <dbReference type="ARBA" id="ARBA00022801"/>
    </source>
</evidence>
<dbReference type="Proteomes" id="UP000782880">
    <property type="component" value="Unassembled WGS sequence"/>
</dbReference>
<dbReference type="InterPro" id="IPR023365">
    <property type="entry name" value="Sortase_dom-sf"/>
</dbReference>
<evidence type="ECO:0000313" key="4">
    <source>
        <dbReference type="EMBL" id="HJG27028.1"/>
    </source>
</evidence>
<dbReference type="CDD" id="cd05828">
    <property type="entry name" value="Sortase_D_1"/>
    <property type="match status" value="1"/>
</dbReference>
<reference evidence="4" key="1">
    <citation type="journal article" date="2021" name="PeerJ">
        <title>Extensive microbial diversity within the chicken gut microbiome revealed by metagenomics and culture.</title>
        <authorList>
            <person name="Gilroy R."/>
            <person name="Ravi A."/>
            <person name="Getino M."/>
            <person name="Pursley I."/>
            <person name="Horton D.L."/>
            <person name="Alikhan N.F."/>
            <person name="Baker D."/>
            <person name="Gharbi K."/>
            <person name="Hall N."/>
            <person name="Watson M."/>
            <person name="Adriaenssens E.M."/>
            <person name="Foster-Nyarko E."/>
            <person name="Jarju S."/>
            <person name="Secka A."/>
            <person name="Antonio M."/>
            <person name="Oren A."/>
            <person name="Chaudhuri R.R."/>
            <person name="La Ragione R."/>
            <person name="Hildebrand F."/>
            <person name="Pallen M.J."/>
        </authorList>
    </citation>
    <scope>NUCLEOTIDE SEQUENCE</scope>
    <source>
        <strain evidence="4">ChiBcec21-2208</strain>
    </source>
</reference>
<evidence type="ECO:0000313" key="5">
    <source>
        <dbReference type="Proteomes" id="UP000782880"/>
    </source>
</evidence>
<gene>
    <name evidence="4" type="ORF">K8V20_00050</name>
</gene>
<organism evidence="4 5">
    <name type="scientific">Subdoligranulum variabile</name>
    <dbReference type="NCBI Taxonomy" id="214851"/>
    <lineage>
        <taxon>Bacteria</taxon>
        <taxon>Bacillati</taxon>
        <taxon>Bacillota</taxon>
        <taxon>Clostridia</taxon>
        <taxon>Eubacteriales</taxon>
        <taxon>Oscillospiraceae</taxon>
        <taxon>Subdoligranulum</taxon>
    </lineage>
</organism>
<accession>A0A921LPL3</accession>
<feature type="active site" description="Proton donor/acceptor" evidence="2">
    <location>
        <position position="176"/>
    </location>
</feature>
<dbReference type="Gene3D" id="2.40.260.10">
    <property type="entry name" value="Sortase"/>
    <property type="match status" value="1"/>
</dbReference>
<evidence type="ECO:0000256" key="2">
    <source>
        <dbReference type="PIRSR" id="PIRSR605754-1"/>
    </source>
</evidence>
<comment type="caution">
    <text evidence="4">The sequence shown here is derived from an EMBL/GenBank/DDBJ whole genome shotgun (WGS) entry which is preliminary data.</text>
</comment>
<proteinExistence type="predicted"/>
<keyword evidence="1" id="KW-0378">Hydrolase</keyword>
<feature type="compositionally biased region" description="Basic and acidic residues" evidence="3">
    <location>
        <begin position="83"/>
        <end position="105"/>
    </location>
</feature>
<dbReference type="SUPFAM" id="SSF63817">
    <property type="entry name" value="Sortase"/>
    <property type="match status" value="1"/>
</dbReference>